<evidence type="ECO:0000256" key="1">
    <source>
        <dbReference type="SAM" id="MobiDB-lite"/>
    </source>
</evidence>
<organism evidence="2 3">
    <name type="scientific">Trifolium medium</name>
    <dbReference type="NCBI Taxonomy" id="97028"/>
    <lineage>
        <taxon>Eukaryota</taxon>
        <taxon>Viridiplantae</taxon>
        <taxon>Streptophyta</taxon>
        <taxon>Embryophyta</taxon>
        <taxon>Tracheophyta</taxon>
        <taxon>Spermatophyta</taxon>
        <taxon>Magnoliopsida</taxon>
        <taxon>eudicotyledons</taxon>
        <taxon>Gunneridae</taxon>
        <taxon>Pentapetalae</taxon>
        <taxon>rosids</taxon>
        <taxon>fabids</taxon>
        <taxon>Fabales</taxon>
        <taxon>Fabaceae</taxon>
        <taxon>Papilionoideae</taxon>
        <taxon>50 kb inversion clade</taxon>
        <taxon>NPAAA clade</taxon>
        <taxon>Hologalegina</taxon>
        <taxon>IRL clade</taxon>
        <taxon>Trifolieae</taxon>
        <taxon>Trifolium</taxon>
    </lineage>
</organism>
<dbReference type="EMBL" id="LXQA011040512">
    <property type="protein sequence ID" value="MCI82320.1"/>
    <property type="molecule type" value="Genomic_DNA"/>
</dbReference>
<protein>
    <submittedName>
        <fullName evidence="2">Uncharacterized protein</fullName>
    </submittedName>
</protein>
<sequence length="23" mass="2314">MLDESEGGCFDGGGGLLKVEDGE</sequence>
<evidence type="ECO:0000313" key="3">
    <source>
        <dbReference type="Proteomes" id="UP000265520"/>
    </source>
</evidence>
<reference evidence="2 3" key="1">
    <citation type="journal article" date="2018" name="Front. Plant Sci.">
        <title>Red Clover (Trifolium pratense) and Zigzag Clover (T. medium) - A Picture of Genomic Similarities and Differences.</title>
        <authorList>
            <person name="Dluhosova J."/>
            <person name="Istvanek J."/>
            <person name="Nedelnik J."/>
            <person name="Repkova J."/>
        </authorList>
    </citation>
    <scope>NUCLEOTIDE SEQUENCE [LARGE SCALE GENOMIC DNA]</scope>
    <source>
        <strain evidence="3">cv. 10/8</strain>
        <tissue evidence="2">Leaf</tissue>
    </source>
</reference>
<dbReference type="AlphaFoldDB" id="A0A392V785"/>
<feature type="region of interest" description="Disordered" evidence="1">
    <location>
        <begin position="1"/>
        <end position="23"/>
    </location>
</feature>
<name>A0A392V785_9FABA</name>
<dbReference type="Proteomes" id="UP000265520">
    <property type="component" value="Unassembled WGS sequence"/>
</dbReference>
<comment type="caution">
    <text evidence="2">The sequence shown here is derived from an EMBL/GenBank/DDBJ whole genome shotgun (WGS) entry which is preliminary data.</text>
</comment>
<proteinExistence type="predicted"/>
<evidence type="ECO:0000313" key="2">
    <source>
        <dbReference type="EMBL" id="MCI82320.1"/>
    </source>
</evidence>
<accession>A0A392V785</accession>
<keyword evidence="3" id="KW-1185">Reference proteome</keyword>